<evidence type="ECO:0000256" key="8">
    <source>
        <dbReference type="ARBA" id="ARBA00023136"/>
    </source>
</evidence>
<gene>
    <name evidence="13" type="ORF">ATY40_BA7501121</name>
</gene>
<sequence length="281" mass="32180">MRLSPLTALICLVAICQGFLNTAPLMIEIDNPTFDLLPDGSYLTNYESLRVKVEQLTERWCSVESQERLAIVQVPGLSKRLLNQEVSSNHRESVINRIYRSSKSFISPHVYYPTTEPKQLYSAKCFEESRMLEVKIQKWEDTPFAYESLLKDLPSNVFFLQLPSQGTMTDKDYLKAVRDTLDDLKCSVKRIYDNNISFIIQGLPSQPQNSLTARELPTSNRTIGSGSAMDKYTFFTAGIWMTTIVSLFLVWIFSIALNWVSSLQISYKAFEKQVNPQKKTQ</sequence>
<dbReference type="Pfam" id="PF20520">
    <property type="entry name" value="Ac45-VOA1_TM"/>
    <property type="match status" value="1"/>
</dbReference>
<keyword evidence="6" id="KW-0256">Endoplasmic reticulum</keyword>
<evidence type="ECO:0000256" key="5">
    <source>
        <dbReference type="ARBA" id="ARBA00022729"/>
    </source>
</evidence>
<dbReference type="InterPro" id="IPR037654">
    <property type="entry name" value="Big1"/>
</dbReference>
<dbReference type="InterPro" id="IPR046756">
    <property type="entry name" value="VAS1/VOA1_TM"/>
</dbReference>
<evidence type="ECO:0000256" key="2">
    <source>
        <dbReference type="ARBA" id="ARBA00008203"/>
    </source>
</evidence>
<dbReference type="AlphaFoldDB" id="A0A1B2J8I8"/>
<feature type="domain" description="V-type proton ATPase subunit S1/VOA1 transmembrane" evidence="12">
    <location>
        <begin position="233"/>
        <end position="272"/>
    </location>
</feature>
<protein>
    <recommendedName>
        <fullName evidence="3">Protein BIG1</fullName>
    </recommendedName>
</protein>
<dbReference type="EMBL" id="CP014584">
    <property type="protein sequence ID" value="ANZ74354.1"/>
    <property type="molecule type" value="Genomic_DNA"/>
</dbReference>
<dbReference type="GO" id="GO:0006078">
    <property type="term" value="P:(1-&gt;6)-beta-D-glucan biosynthetic process"/>
    <property type="evidence" value="ECO:0007669"/>
    <property type="project" value="TreeGrafter"/>
</dbReference>
<proteinExistence type="inferred from homology"/>
<keyword evidence="4 10" id="KW-0812">Transmembrane</keyword>
<keyword evidence="14" id="KW-1185">Reference proteome</keyword>
<evidence type="ECO:0000256" key="6">
    <source>
        <dbReference type="ARBA" id="ARBA00022824"/>
    </source>
</evidence>
<feature type="signal peptide" evidence="11">
    <location>
        <begin position="1"/>
        <end position="18"/>
    </location>
</feature>
<keyword evidence="7 10" id="KW-1133">Transmembrane helix</keyword>
<evidence type="ECO:0000313" key="14">
    <source>
        <dbReference type="Proteomes" id="UP000094565"/>
    </source>
</evidence>
<feature type="transmembrane region" description="Helical" evidence="10">
    <location>
        <begin position="237"/>
        <end position="260"/>
    </location>
</feature>
<evidence type="ECO:0000256" key="1">
    <source>
        <dbReference type="ARBA" id="ARBA00004115"/>
    </source>
</evidence>
<dbReference type="GO" id="GO:0009272">
    <property type="term" value="P:fungal-type cell wall biogenesis"/>
    <property type="evidence" value="ECO:0007669"/>
    <property type="project" value="TreeGrafter"/>
</dbReference>
<reference evidence="13 14" key="1">
    <citation type="submission" date="2016-02" db="EMBL/GenBank/DDBJ databases">
        <title>Comparative genomic and transcriptomic foundation for Pichia pastoris.</title>
        <authorList>
            <person name="Love K.R."/>
            <person name="Shah K.A."/>
            <person name="Whittaker C.A."/>
            <person name="Wu J."/>
            <person name="Bartlett M.C."/>
            <person name="Ma D."/>
            <person name="Leeson R.L."/>
            <person name="Priest M."/>
            <person name="Young S.K."/>
            <person name="Love J.C."/>
        </authorList>
    </citation>
    <scope>NUCLEOTIDE SEQUENCE [LARGE SCALE GENOMIC DNA]</scope>
    <source>
        <strain evidence="13 14">ATCC 28485</strain>
    </source>
</reference>
<evidence type="ECO:0000256" key="9">
    <source>
        <dbReference type="ARBA" id="ARBA00023316"/>
    </source>
</evidence>
<feature type="chain" id="PRO_5008539358" description="Protein BIG1" evidence="11">
    <location>
        <begin position="19"/>
        <end position="281"/>
    </location>
</feature>
<dbReference type="GO" id="GO:0005789">
    <property type="term" value="C:endoplasmic reticulum membrane"/>
    <property type="evidence" value="ECO:0007669"/>
    <property type="project" value="UniProtKB-SubCell"/>
</dbReference>
<dbReference type="PANTHER" id="PTHR28285:SF1">
    <property type="entry name" value="PROTEIN BIG1"/>
    <property type="match status" value="1"/>
</dbReference>
<evidence type="ECO:0000256" key="3">
    <source>
        <dbReference type="ARBA" id="ARBA00022089"/>
    </source>
</evidence>
<dbReference type="OrthoDB" id="9985059at2759"/>
<dbReference type="PANTHER" id="PTHR28285">
    <property type="entry name" value="PROTEIN BIG1"/>
    <property type="match status" value="1"/>
</dbReference>
<dbReference type="Proteomes" id="UP000094565">
    <property type="component" value="Chromosome 1"/>
</dbReference>
<name>A0A1B2J8I8_PICPA</name>
<evidence type="ECO:0000256" key="11">
    <source>
        <dbReference type="SAM" id="SignalP"/>
    </source>
</evidence>
<organism evidence="13 14">
    <name type="scientific">Komagataella pastoris</name>
    <name type="common">Yeast</name>
    <name type="synonym">Pichia pastoris</name>
    <dbReference type="NCBI Taxonomy" id="4922"/>
    <lineage>
        <taxon>Eukaryota</taxon>
        <taxon>Fungi</taxon>
        <taxon>Dikarya</taxon>
        <taxon>Ascomycota</taxon>
        <taxon>Saccharomycotina</taxon>
        <taxon>Pichiomycetes</taxon>
        <taxon>Pichiales</taxon>
        <taxon>Pichiaceae</taxon>
        <taxon>Komagataella</taxon>
    </lineage>
</organism>
<evidence type="ECO:0000313" key="13">
    <source>
        <dbReference type="EMBL" id="ANZ74354.1"/>
    </source>
</evidence>
<accession>A0A1B2J8I8</accession>
<keyword evidence="9" id="KW-0961">Cell wall biogenesis/degradation</keyword>
<evidence type="ECO:0000256" key="10">
    <source>
        <dbReference type="SAM" id="Phobius"/>
    </source>
</evidence>
<evidence type="ECO:0000256" key="4">
    <source>
        <dbReference type="ARBA" id="ARBA00022692"/>
    </source>
</evidence>
<comment type="subcellular location">
    <subcellularLocation>
        <location evidence="1">Endoplasmic reticulum membrane</location>
        <topology evidence="1">Single-pass type I membrane protein</topology>
    </subcellularLocation>
</comment>
<dbReference type="GO" id="GO:0071555">
    <property type="term" value="P:cell wall organization"/>
    <property type="evidence" value="ECO:0007669"/>
    <property type="project" value="UniProtKB-KW"/>
</dbReference>
<keyword evidence="8 10" id="KW-0472">Membrane</keyword>
<keyword evidence="5 11" id="KW-0732">Signal</keyword>
<evidence type="ECO:0000256" key="7">
    <source>
        <dbReference type="ARBA" id="ARBA00022989"/>
    </source>
</evidence>
<comment type="similarity">
    <text evidence="2">Belongs to the BIG1 family.</text>
</comment>
<evidence type="ECO:0000259" key="12">
    <source>
        <dbReference type="Pfam" id="PF20520"/>
    </source>
</evidence>